<dbReference type="InterPro" id="IPR000073">
    <property type="entry name" value="AB_hydrolase_1"/>
</dbReference>
<keyword evidence="3" id="KW-1185">Reference proteome</keyword>
<dbReference type="Gene3D" id="3.40.50.1820">
    <property type="entry name" value="alpha/beta hydrolase"/>
    <property type="match status" value="1"/>
</dbReference>
<sequence length="268" mass="28357">MTVATLDLPDARLHFEVRGQGPLVALVGAPMDADSFAPLADLLATDHTVLTADPRGIKRSLLDDPAQDSTPKLRADDLSRLLARVDAGPAVVFGSSGGAITALALAQTHPEQLRAVIAHEPPLIELLPERDKLHTLTDELIATYLGGDAVGAWAKVMAQANITVPDGALEMMFGGERDPQHVADERRWFAHELHGTTHWAPDPDLLRAGPRLVIGIGEESAGQLCDRTSRALGAALGIEPVSFPGDHTGFADDPDGFAPALRAVLAQL</sequence>
<dbReference type="Proteomes" id="UP000568380">
    <property type="component" value="Unassembled WGS sequence"/>
</dbReference>
<dbReference type="Pfam" id="PF00561">
    <property type="entry name" value="Abhydrolase_1"/>
    <property type="match status" value="1"/>
</dbReference>
<name>A0A7W8EH35_9ACTN</name>
<reference evidence="2 3" key="1">
    <citation type="submission" date="2020-08" db="EMBL/GenBank/DDBJ databases">
        <title>Genomic Encyclopedia of Type Strains, Phase IV (KMG-IV): sequencing the most valuable type-strain genomes for metagenomic binning, comparative biology and taxonomic classification.</title>
        <authorList>
            <person name="Goeker M."/>
        </authorList>
    </citation>
    <scope>NUCLEOTIDE SEQUENCE [LARGE SCALE GENOMIC DNA]</scope>
    <source>
        <strain evidence="2 3">DSM 45385</strain>
    </source>
</reference>
<evidence type="ECO:0000313" key="3">
    <source>
        <dbReference type="Proteomes" id="UP000568380"/>
    </source>
</evidence>
<dbReference type="EMBL" id="JACHIN010000006">
    <property type="protein sequence ID" value="MBB5079133.1"/>
    <property type="molecule type" value="Genomic_DNA"/>
</dbReference>
<evidence type="ECO:0000313" key="2">
    <source>
        <dbReference type="EMBL" id="MBB5079133.1"/>
    </source>
</evidence>
<dbReference type="InterPro" id="IPR029058">
    <property type="entry name" value="AB_hydrolase_fold"/>
</dbReference>
<protein>
    <submittedName>
        <fullName evidence="2">Pimeloyl-ACP methyl ester carboxylesterase</fullName>
    </submittedName>
</protein>
<gene>
    <name evidence="2" type="ORF">HNR40_004619</name>
</gene>
<comment type="caution">
    <text evidence="2">The sequence shown here is derived from an EMBL/GenBank/DDBJ whole genome shotgun (WGS) entry which is preliminary data.</text>
</comment>
<dbReference type="SUPFAM" id="SSF53474">
    <property type="entry name" value="alpha/beta-Hydrolases"/>
    <property type="match status" value="1"/>
</dbReference>
<feature type="domain" description="AB hydrolase-1" evidence="1">
    <location>
        <begin position="22"/>
        <end position="128"/>
    </location>
</feature>
<organism evidence="2 3">
    <name type="scientific">Nonomuraea endophytica</name>
    <dbReference type="NCBI Taxonomy" id="714136"/>
    <lineage>
        <taxon>Bacteria</taxon>
        <taxon>Bacillati</taxon>
        <taxon>Actinomycetota</taxon>
        <taxon>Actinomycetes</taxon>
        <taxon>Streptosporangiales</taxon>
        <taxon>Streptosporangiaceae</taxon>
        <taxon>Nonomuraea</taxon>
    </lineage>
</organism>
<evidence type="ECO:0000259" key="1">
    <source>
        <dbReference type="Pfam" id="PF00561"/>
    </source>
</evidence>
<dbReference type="GO" id="GO:0003824">
    <property type="term" value="F:catalytic activity"/>
    <property type="evidence" value="ECO:0007669"/>
    <property type="project" value="UniProtKB-ARBA"/>
</dbReference>
<dbReference type="AlphaFoldDB" id="A0A7W8EH35"/>
<dbReference type="RefSeq" id="WP_184964534.1">
    <property type="nucleotide sequence ID" value="NZ_JACHIN010000006.1"/>
</dbReference>
<proteinExistence type="predicted"/>
<accession>A0A7W8EH35</accession>